<keyword evidence="2" id="KW-0812">Transmembrane</keyword>
<proteinExistence type="predicted"/>
<dbReference type="Gene3D" id="2.20.25.240">
    <property type="match status" value="1"/>
</dbReference>
<dbReference type="PANTHER" id="PTHR47160">
    <property type="entry name" value="PUTATIVE-RELATED"/>
    <property type="match status" value="1"/>
</dbReference>
<feature type="compositionally biased region" description="Basic and acidic residues" evidence="1">
    <location>
        <begin position="105"/>
        <end position="142"/>
    </location>
</feature>
<reference evidence="4 5" key="1">
    <citation type="journal article" date="2018" name="Sci. Rep.">
        <title>Genomic signatures of local adaptation to the degree of environmental predictability in rotifers.</title>
        <authorList>
            <person name="Franch-Gras L."/>
            <person name="Hahn C."/>
            <person name="Garcia-Roger E.M."/>
            <person name="Carmona M.J."/>
            <person name="Serra M."/>
            <person name="Gomez A."/>
        </authorList>
    </citation>
    <scope>NUCLEOTIDE SEQUENCE [LARGE SCALE GENOMIC DNA]</scope>
    <source>
        <strain evidence="4">HYR1</strain>
    </source>
</reference>
<evidence type="ECO:0000256" key="2">
    <source>
        <dbReference type="SAM" id="Phobius"/>
    </source>
</evidence>
<feature type="region of interest" description="Disordered" evidence="1">
    <location>
        <begin position="89"/>
        <end position="154"/>
    </location>
</feature>
<evidence type="ECO:0000259" key="3">
    <source>
        <dbReference type="Pfam" id="PF10551"/>
    </source>
</evidence>
<sequence length="796" mass="91769">MDNDLIDADRDSIISLENDTFQIIRPASFSVNKPKALYRSKDSQSKFCVNSSQMHQQLAVQICQPIQFNEIEKLPVDLSVQENKPLVKPTKVKTSNRSTQTIGTELRHASTETDKVEREKSLSKSTKNEEQKNKADGAKKSNIDATNASDDTKSVDYDDKRKLIEKKLELYYPFRIGVVLSVFLFLSSVVQIVLQLILMMDETPLNSVSAGVWSGFIGLMVFFISFITSIFGTTEQKNAHPIASYDNYSYWWKRDNKKSTQFVCSHESCYASIHLKDDIVLKESGKHYHDKLTEYEIQLLRAKKYLKKAVTNDLSKSISTHYKEMEENLIKCKIPAQIISAKLPSLKQMYSGLQKSRTKLMPTIPKDFSSLVINGEHAITKSGEEFLRFDNQSSSNRIIIFVDDNSLKILSESEEWFMDGTFKSAPKQMMQLFTIHALVKSLSNINNDATVPCVYALTKKKTKKAYKDIFNVLKDLALGAKLILNPKRVMADFEASSTFAIQFHFPNVVIKGCWFHFRQAIFRPAVRLGLKQHYHLDEYREFINLFGALALIPIEKINEGFEIIKLFKPNDAKCDQILTYFENQWLNKIQPNVWNHFDSDIRTNNKIEGFHSGLNKQIISDHPNVFQLINFLKQQQSSNSIEYERLKQAQVVKKKSKKEEIKEFQLELIKIEHKNSPNVKEFLKSLCQFTQYPYEYWFDEQNLEEYLIEEAEDDDNSQNDNPLQHQDSNFNEEINTMVFNQLQASSSLINLETVAFKNSPVNDINNEQVNRRIPLASILIFTTKLIPTCLILLNPS</sequence>
<name>A0A3M7SYG3_BRAPC</name>
<dbReference type="EMBL" id="REGN01000597">
    <property type="protein sequence ID" value="RNA40772.1"/>
    <property type="molecule type" value="Genomic_DNA"/>
</dbReference>
<feature type="compositionally biased region" description="Polar residues" evidence="1">
    <location>
        <begin position="92"/>
        <end position="103"/>
    </location>
</feature>
<evidence type="ECO:0000313" key="5">
    <source>
        <dbReference type="Proteomes" id="UP000276133"/>
    </source>
</evidence>
<dbReference type="Pfam" id="PF10551">
    <property type="entry name" value="MULE"/>
    <property type="match status" value="1"/>
</dbReference>
<dbReference type="InterPro" id="IPR018289">
    <property type="entry name" value="MULE_transposase_dom"/>
</dbReference>
<dbReference type="OrthoDB" id="10029846at2759"/>
<keyword evidence="5" id="KW-1185">Reference proteome</keyword>
<organism evidence="4 5">
    <name type="scientific">Brachionus plicatilis</name>
    <name type="common">Marine rotifer</name>
    <name type="synonym">Brachionus muelleri</name>
    <dbReference type="NCBI Taxonomy" id="10195"/>
    <lineage>
        <taxon>Eukaryota</taxon>
        <taxon>Metazoa</taxon>
        <taxon>Spiralia</taxon>
        <taxon>Gnathifera</taxon>
        <taxon>Rotifera</taxon>
        <taxon>Eurotatoria</taxon>
        <taxon>Monogononta</taxon>
        <taxon>Pseudotrocha</taxon>
        <taxon>Ploima</taxon>
        <taxon>Brachionidae</taxon>
        <taxon>Brachionus</taxon>
    </lineage>
</organism>
<feature type="domain" description="MULE transposase" evidence="3">
    <location>
        <begin position="416"/>
        <end position="518"/>
    </location>
</feature>
<keyword evidence="2" id="KW-1133">Transmembrane helix</keyword>
<feature type="transmembrane region" description="Helical" evidence="2">
    <location>
        <begin position="170"/>
        <end position="198"/>
    </location>
</feature>
<keyword evidence="2" id="KW-0472">Membrane</keyword>
<dbReference type="Proteomes" id="UP000276133">
    <property type="component" value="Unassembled WGS sequence"/>
</dbReference>
<protein>
    <submittedName>
        <fullName evidence="4">Ragulator complex LAMTOR3</fullName>
    </submittedName>
</protein>
<accession>A0A3M7SYG3</accession>
<evidence type="ECO:0000256" key="1">
    <source>
        <dbReference type="SAM" id="MobiDB-lite"/>
    </source>
</evidence>
<feature type="transmembrane region" description="Helical" evidence="2">
    <location>
        <begin position="210"/>
        <end position="231"/>
    </location>
</feature>
<comment type="caution">
    <text evidence="4">The sequence shown here is derived from an EMBL/GenBank/DDBJ whole genome shotgun (WGS) entry which is preliminary data.</text>
</comment>
<gene>
    <name evidence="4" type="ORF">BpHYR1_007777</name>
</gene>
<dbReference type="AlphaFoldDB" id="A0A3M7SYG3"/>
<evidence type="ECO:0000313" key="4">
    <source>
        <dbReference type="EMBL" id="RNA40772.1"/>
    </source>
</evidence>
<dbReference type="PANTHER" id="PTHR47160:SF10">
    <property type="entry name" value="MULE TRANSPOSASE DOMAIN-CONTAINING PROTEIN"/>
    <property type="match status" value="1"/>
</dbReference>